<keyword evidence="3" id="KW-0479">Metal-binding</keyword>
<dbReference type="NCBIfam" id="NF007980">
    <property type="entry name" value="PRK10707.1"/>
    <property type="match status" value="1"/>
</dbReference>
<dbReference type="PROSITE" id="PS51462">
    <property type="entry name" value="NUDIX"/>
    <property type="match status" value="1"/>
</dbReference>
<gene>
    <name evidence="8" type="ORF">B0T45_15690</name>
</gene>
<name>A0A1W0CPD4_9NEIS</name>
<evidence type="ECO:0000313" key="8">
    <source>
        <dbReference type="EMBL" id="OQS36561.1"/>
    </source>
</evidence>
<evidence type="ECO:0000256" key="6">
    <source>
        <dbReference type="ARBA" id="ARBA00023211"/>
    </source>
</evidence>
<proteinExistence type="predicted"/>
<reference evidence="8 9" key="1">
    <citation type="submission" date="2017-02" db="EMBL/GenBank/DDBJ databases">
        <title>Chromobacterium haemolyticum H5244.</title>
        <authorList>
            <person name="Gulvik C.A."/>
        </authorList>
    </citation>
    <scope>NUCLEOTIDE SEQUENCE [LARGE SCALE GENOMIC DNA]</scope>
    <source>
        <strain evidence="8 9">H5244</strain>
    </source>
</reference>
<protein>
    <submittedName>
        <fullName evidence="8">CoA pyrophosphatase</fullName>
    </submittedName>
</protein>
<evidence type="ECO:0000256" key="1">
    <source>
        <dbReference type="ARBA" id="ARBA00001936"/>
    </source>
</evidence>
<dbReference type="CDD" id="cd03426">
    <property type="entry name" value="NUDIX_CoAse_Nudt7"/>
    <property type="match status" value="1"/>
</dbReference>
<dbReference type="InterPro" id="IPR015797">
    <property type="entry name" value="NUDIX_hydrolase-like_dom_sf"/>
</dbReference>
<keyword evidence="5" id="KW-0460">Magnesium</keyword>
<evidence type="ECO:0000256" key="2">
    <source>
        <dbReference type="ARBA" id="ARBA00001946"/>
    </source>
</evidence>
<sequence length="215" mass="23322">MWSMEAGEAADWIAGRLSAYDFTGRVGDFSFRQADGGLRPAAVLVPLVWHSEGPTVLLTRRAENLPAHAGQVSFPGGKLERDDGSAERAALRETREETGLAESHVRLLGRLPDYVTITGFVVTPVVGLVLPPFELSPEPGEVAEVFEAPLPLLMDTGAYQRHSHQGDDGQLRAYLSLDWQSHRIWGATAAMLWLLSDALGVAGQDGPPFRSCPDH</sequence>
<evidence type="ECO:0000256" key="3">
    <source>
        <dbReference type="ARBA" id="ARBA00022723"/>
    </source>
</evidence>
<dbReference type="SUPFAM" id="SSF55811">
    <property type="entry name" value="Nudix"/>
    <property type="match status" value="1"/>
</dbReference>
<accession>A0A1W0CPD4</accession>
<evidence type="ECO:0000256" key="4">
    <source>
        <dbReference type="ARBA" id="ARBA00022801"/>
    </source>
</evidence>
<dbReference type="Pfam" id="PF00293">
    <property type="entry name" value="NUDIX"/>
    <property type="match status" value="1"/>
</dbReference>
<dbReference type="EMBL" id="MUKV01000022">
    <property type="protein sequence ID" value="OQS36561.1"/>
    <property type="molecule type" value="Genomic_DNA"/>
</dbReference>
<dbReference type="PANTHER" id="PTHR12992:SF11">
    <property type="entry name" value="MITOCHONDRIAL COENZYME A DIPHOSPHATASE NUDT8"/>
    <property type="match status" value="1"/>
</dbReference>
<keyword evidence="6" id="KW-0464">Manganese</keyword>
<evidence type="ECO:0000259" key="7">
    <source>
        <dbReference type="PROSITE" id="PS51462"/>
    </source>
</evidence>
<organism evidence="8 9">
    <name type="scientific">Chromobacterium haemolyticum</name>
    <dbReference type="NCBI Taxonomy" id="394935"/>
    <lineage>
        <taxon>Bacteria</taxon>
        <taxon>Pseudomonadati</taxon>
        <taxon>Pseudomonadota</taxon>
        <taxon>Betaproteobacteria</taxon>
        <taxon>Neisseriales</taxon>
        <taxon>Chromobacteriaceae</taxon>
        <taxon>Chromobacterium</taxon>
    </lineage>
</organism>
<dbReference type="InterPro" id="IPR045121">
    <property type="entry name" value="CoAse"/>
</dbReference>
<evidence type="ECO:0000313" key="9">
    <source>
        <dbReference type="Proteomes" id="UP000192721"/>
    </source>
</evidence>
<dbReference type="Gene3D" id="3.90.79.10">
    <property type="entry name" value="Nucleoside Triphosphate Pyrophosphohydrolase"/>
    <property type="match status" value="1"/>
</dbReference>
<evidence type="ECO:0000256" key="5">
    <source>
        <dbReference type="ARBA" id="ARBA00022842"/>
    </source>
</evidence>
<dbReference type="InterPro" id="IPR000086">
    <property type="entry name" value="NUDIX_hydrolase_dom"/>
</dbReference>
<dbReference type="Proteomes" id="UP000192721">
    <property type="component" value="Unassembled WGS sequence"/>
</dbReference>
<keyword evidence="4" id="KW-0378">Hydrolase</keyword>
<feature type="domain" description="Nudix hydrolase" evidence="7">
    <location>
        <begin position="37"/>
        <end position="172"/>
    </location>
</feature>
<dbReference type="AlphaFoldDB" id="A0A1W0CPD4"/>
<dbReference type="GO" id="GO:0010945">
    <property type="term" value="F:coenzyme A diphosphatase activity"/>
    <property type="evidence" value="ECO:0007669"/>
    <property type="project" value="InterPro"/>
</dbReference>
<dbReference type="PANTHER" id="PTHR12992">
    <property type="entry name" value="NUDIX HYDROLASE"/>
    <property type="match status" value="1"/>
</dbReference>
<comment type="cofactor">
    <cofactor evidence="2">
        <name>Mg(2+)</name>
        <dbReference type="ChEBI" id="CHEBI:18420"/>
    </cofactor>
</comment>
<comment type="cofactor">
    <cofactor evidence="1">
        <name>Mn(2+)</name>
        <dbReference type="ChEBI" id="CHEBI:29035"/>
    </cofactor>
</comment>
<dbReference type="GO" id="GO:0046872">
    <property type="term" value="F:metal ion binding"/>
    <property type="evidence" value="ECO:0007669"/>
    <property type="project" value="UniProtKB-KW"/>
</dbReference>
<comment type="caution">
    <text evidence="8">The sequence shown here is derived from an EMBL/GenBank/DDBJ whole genome shotgun (WGS) entry which is preliminary data.</text>
</comment>